<feature type="transmembrane region" description="Helical" evidence="8">
    <location>
        <begin position="7"/>
        <end position="25"/>
    </location>
</feature>
<evidence type="ECO:0000256" key="5">
    <source>
        <dbReference type="ARBA" id="ARBA00022692"/>
    </source>
</evidence>
<keyword evidence="10" id="KW-1185">Reference proteome</keyword>
<dbReference type="EMBL" id="JAODUP010000188">
    <property type="protein sequence ID" value="KAK2157633.1"/>
    <property type="molecule type" value="Genomic_DNA"/>
</dbReference>
<evidence type="ECO:0000313" key="10">
    <source>
        <dbReference type="Proteomes" id="UP001208570"/>
    </source>
</evidence>
<name>A0AAD9JS74_9ANNE</name>
<evidence type="ECO:0000256" key="4">
    <source>
        <dbReference type="ARBA" id="ARBA00022597"/>
    </source>
</evidence>
<evidence type="ECO:0008006" key="11">
    <source>
        <dbReference type="Google" id="ProtNLM"/>
    </source>
</evidence>
<keyword evidence="6 8" id="KW-1133">Transmembrane helix</keyword>
<comment type="caution">
    <text evidence="9">The sequence shown here is derived from an EMBL/GenBank/DDBJ whole genome shotgun (WGS) entry which is preliminary data.</text>
</comment>
<evidence type="ECO:0000256" key="6">
    <source>
        <dbReference type="ARBA" id="ARBA00022989"/>
    </source>
</evidence>
<dbReference type="PANTHER" id="PTHR10778">
    <property type="entry name" value="SOLUTE CARRIER FAMILY 35 MEMBER B"/>
    <property type="match status" value="1"/>
</dbReference>
<dbReference type="AlphaFoldDB" id="A0AAD9JS74"/>
<evidence type="ECO:0000256" key="3">
    <source>
        <dbReference type="ARBA" id="ARBA00022448"/>
    </source>
</evidence>
<comment type="similarity">
    <text evidence="2">Belongs to the nucleotide-sugar transporter family. SLC35B subfamily.</text>
</comment>
<dbReference type="GO" id="GO:0000139">
    <property type="term" value="C:Golgi membrane"/>
    <property type="evidence" value="ECO:0007669"/>
    <property type="project" value="TreeGrafter"/>
</dbReference>
<dbReference type="Pfam" id="PF08449">
    <property type="entry name" value="UAA"/>
    <property type="match status" value="1"/>
</dbReference>
<accession>A0AAD9JS74</accession>
<reference evidence="9" key="1">
    <citation type="journal article" date="2023" name="Mol. Biol. Evol.">
        <title>Third-Generation Sequencing Reveals the Adaptive Role of the Epigenome in Three Deep-Sea Polychaetes.</title>
        <authorList>
            <person name="Perez M."/>
            <person name="Aroh O."/>
            <person name="Sun Y."/>
            <person name="Lan Y."/>
            <person name="Juniper S.K."/>
            <person name="Young C.R."/>
            <person name="Angers B."/>
            <person name="Qian P.Y."/>
        </authorList>
    </citation>
    <scope>NUCLEOTIDE SEQUENCE</scope>
    <source>
        <strain evidence="9">P08H-3</strain>
    </source>
</reference>
<feature type="transmembrane region" description="Helical" evidence="8">
    <location>
        <begin position="31"/>
        <end position="51"/>
    </location>
</feature>
<proteinExistence type="inferred from homology"/>
<keyword evidence="4" id="KW-0762">Sugar transport</keyword>
<keyword evidence="3" id="KW-0813">Transport</keyword>
<dbReference type="PANTHER" id="PTHR10778:SF4">
    <property type="entry name" value="NUCLEOTIDE SUGAR TRANSPORTER SLC35B4"/>
    <property type="match status" value="1"/>
</dbReference>
<keyword evidence="5 8" id="KW-0812">Transmembrane</keyword>
<feature type="transmembrane region" description="Helical" evidence="8">
    <location>
        <begin position="163"/>
        <end position="185"/>
    </location>
</feature>
<dbReference type="Proteomes" id="UP001208570">
    <property type="component" value="Unassembled WGS sequence"/>
</dbReference>
<evidence type="ECO:0000256" key="8">
    <source>
        <dbReference type="SAM" id="Phobius"/>
    </source>
</evidence>
<evidence type="ECO:0000256" key="2">
    <source>
        <dbReference type="ARBA" id="ARBA00010694"/>
    </source>
</evidence>
<evidence type="ECO:0000256" key="7">
    <source>
        <dbReference type="ARBA" id="ARBA00023136"/>
    </source>
</evidence>
<feature type="transmembrane region" description="Helical" evidence="8">
    <location>
        <begin position="94"/>
        <end position="112"/>
    </location>
</feature>
<gene>
    <name evidence="9" type="ORF">LSH36_188g10015</name>
</gene>
<dbReference type="GO" id="GO:0005789">
    <property type="term" value="C:endoplasmic reticulum membrane"/>
    <property type="evidence" value="ECO:0007669"/>
    <property type="project" value="TreeGrafter"/>
</dbReference>
<dbReference type="GO" id="GO:0005462">
    <property type="term" value="F:UDP-N-acetylglucosamine transmembrane transporter activity"/>
    <property type="evidence" value="ECO:0007669"/>
    <property type="project" value="TreeGrafter"/>
</dbReference>
<organism evidence="9 10">
    <name type="scientific">Paralvinella palmiformis</name>
    <dbReference type="NCBI Taxonomy" id="53620"/>
    <lineage>
        <taxon>Eukaryota</taxon>
        <taxon>Metazoa</taxon>
        <taxon>Spiralia</taxon>
        <taxon>Lophotrochozoa</taxon>
        <taxon>Annelida</taxon>
        <taxon>Polychaeta</taxon>
        <taxon>Sedentaria</taxon>
        <taxon>Canalipalpata</taxon>
        <taxon>Terebellida</taxon>
        <taxon>Terebelliformia</taxon>
        <taxon>Alvinellidae</taxon>
        <taxon>Paralvinella</taxon>
    </lineage>
</organism>
<sequence length="212" mass="24071">MHQAVPIALVFIGCGSNVVFLELLVKEIPSSGHIVTFFQFAFITIVGFIFTANFGRKKPVIPISTYGMMVTLYFLTSVVNNYALNFNISMPLHMIFRAGSLMANLILGVIILKRSYAWYKYLSVLMISIGIAIATIASSQQVGQAGQHVEGDMPSEERVAWEYVRWLIGIFLLTFALFMSARMGIYQEMVYRKHGKHPSEALFYNFHWKYLC</sequence>
<dbReference type="GO" id="GO:0005464">
    <property type="term" value="F:UDP-xylose transmembrane transporter activity"/>
    <property type="evidence" value="ECO:0007669"/>
    <property type="project" value="TreeGrafter"/>
</dbReference>
<evidence type="ECO:0000313" key="9">
    <source>
        <dbReference type="EMBL" id="KAK2157633.1"/>
    </source>
</evidence>
<feature type="transmembrane region" description="Helical" evidence="8">
    <location>
        <begin position="63"/>
        <end position="82"/>
    </location>
</feature>
<protein>
    <recommendedName>
        <fullName evidence="11">UDP-xylose and UDP-N-acetylglucosamine transporter</fullName>
    </recommendedName>
</protein>
<feature type="transmembrane region" description="Helical" evidence="8">
    <location>
        <begin position="124"/>
        <end position="143"/>
    </location>
</feature>
<keyword evidence="7 8" id="KW-0472">Membrane</keyword>
<dbReference type="InterPro" id="IPR013657">
    <property type="entry name" value="SCL35B1-4/HUT1"/>
</dbReference>
<evidence type="ECO:0000256" key="1">
    <source>
        <dbReference type="ARBA" id="ARBA00004127"/>
    </source>
</evidence>
<comment type="subcellular location">
    <subcellularLocation>
        <location evidence="1">Endomembrane system</location>
        <topology evidence="1">Multi-pass membrane protein</topology>
    </subcellularLocation>
</comment>